<reference evidence="6" key="1">
    <citation type="journal article" date="2015" name="Nature">
        <title>Complex archaea that bridge the gap between prokaryotes and eukaryotes.</title>
        <authorList>
            <person name="Spang A."/>
            <person name="Saw J.H."/>
            <person name="Jorgensen S.L."/>
            <person name="Zaremba-Niedzwiedzka K."/>
            <person name="Martijn J."/>
            <person name="Lind A.E."/>
            <person name="van Eijk R."/>
            <person name="Schleper C."/>
            <person name="Guy L."/>
            <person name="Ettema T.J."/>
        </authorList>
    </citation>
    <scope>NUCLEOTIDE SEQUENCE</scope>
</reference>
<keyword evidence="4" id="KW-0479">Metal-binding</keyword>
<dbReference type="PANTHER" id="PTHR12001">
    <property type="entry name" value="GERANYLGERANYL PYROPHOSPHATE SYNTHASE"/>
    <property type="match status" value="1"/>
</dbReference>
<comment type="caution">
    <text evidence="6">The sequence shown here is derived from an EMBL/GenBank/DDBJ whole genome shotgun (WGS) entry which is preliminary data.</text>
</comment>
<evidence type="ECO:0000256" key="3">
    <source>
        <dbReference type="ARBA" id="ARBA00022679"/>
    </source>
</evidence>
<keyword evidence="3" id="KW-0808">Transferase</keyword>
<dbReference type="InterPro" id="IPR008949">
    <property type="entry name" value="Isoprenoid_synthase_dom_sf"/>
</dbReference>
<dbReference type="GO" id="GO:0008299">
    <property type="term" value="P:isoprenoid biosynthetic process"/>
    <property type="evidence" value="ECO:0007669"/>
    <property type="project" value="InterPro"/>
</dbReference>
<evidence type="ECO:0000256" key="4">
    <source>
        <dbReference type="ARBA" id="ARBA00022723"/>
    </source>
</evidence>
<organism evidence="6">
    <name type="scientific">marine sediment metagenome</name>
    <dbReference type="NCBI Taxonomy" id="412755"/>
    <lineage>
        <taxon>unclassified sequences</taxon>
        <taxon>metagenomes</taxon>
        <taxon>ecological metagenomes</taxon>
    </lineage>
</organism>
<dbReference type="EMBL" id="LAZR01024372">
    <property type="protein sequence ID" value="KKL75366.1"/>
    <property type="molecule type" value="Genomic_DNA"/>
</dbReference>
<name>A0A0F9FA79_9ZZZZ</name>
<comment type="similarity">
    <text evidence="2">Belongs to the FPP/GGPP synthase family.</text>
</comment>
<dbReference type="InterPro" id="IPR000092">
    <property type="entry name" value="Polyprenyl_synt"/>
</dbReference>
<dbReference type="Gene3D" id="1.10.600.10">
    <property type="entry name" value="Farnesyl Diphosphate Synthase"/>
    <property type="match status" value="1"/>
</dbReference>
<evidence type="ECO:0000313" key="6">
    <source>
        <dbReference type="EMBL" id="KKL75366.1"/>
    </source>
</evidence>
<dbReference type="SUPFAM" id="SSF48576">
    <property type="entry name" value="Terpenoid synthases"/>
    <property type="match status" value="1"/>
</dbReference>
<dbReference type="PROSITE" id="PS00444">
    <property type="entry name" value="POLYPRENYL_SYNTHASE_2"/>
    <property type="match status" value="1"/>
</dbReference>
<evidence type="ECO:0000256" key="5">
    <source>
        <dbReference type="ARBA" id="ARBA00022842"/>
    </source>
</evidence>
<dbReference type="GO" id="GO:0004659">
    <property type="term" value="F:prenyltransferase activity"/>
    <property type="evidence" value="ECO:0007669"/>
    <property type="project" value="InterPro"/>
</dbReference>
<sequence>MDLHFPEAPPSLDDYMEMIRLKTAALMGLSCQVGALMAGSTPEVQEKARIFGSLLGTAFQLQDDVLGVWGEEAEMGKTANDLDERKWGLPVVLAMEKDPRVAELLTSPLRSDSAIGYQAATAELQSFLETLDIEVEARSQPPGRTT</sequence>
<dbReference type="Pfam" id="PF00348">
    <property type="entry name" value="polyprenyl_synt"/>
    <property type="match status" value="1"/>
</dbReference>
<dbReference type="PANTHER" id="PTHR12001:SF85">
    <property type="entry name" value="SHORT CHAIN ISOPRENYL DIPHOSPHATE SYNTHASE"/>
    <property type="match status" value="1"/>
</dbReference>
<dbReference type="AlphaFoldDB" id="A0A0F9FA79"/>
<accession>A0A0F9FA79</accession>
<evidence type="ECO:0000256" key="1">
    <source>
        <dbReference type="ARBA" id="ARBA00001946"/>
    </source>
</evidence>
<evidence type="ECO:0008006" key="7">
    <source>
        <dbReference type="Google" id="ProtNLM"/>
    </source>
</evidence>
<gene>
    <name evidence="6" type="ORF">LCGC14_2055620</name>
</gene>
<comment type="cofactor">
    <cofactor evidence="1">
        <name>Mg(2+)</name>
        <dbReference type="ChEBI" id="CHEBI:18420"/>
    </cofactor>
</comment>
<keyword evidence="5" id="KW-0460">Magnesium</keyword>
<protein>
    <recommendedName>
        <fullName evidence="7">Polyprenyl synthetase</fullName>
    </recommendedName>
</protein>
<evidence type="ECO:0000256" key="2">
    <source>
        <dbReference type="ARBA" id="ARBA00006706"/>
    </source>
</evidence>
<dbReference type="InterPro" id="IPR033749">
    <property type="entry name" value="Polyprenyl_synt_CS"/>
</dbReference>
<dbReference type="GO" id="GO:0046872">
    <property type="term" value="F:metal ion binding"/>
    <property type="evidence" value="ECO:0007669"/>
    <property type="project" value="UniProtKB-KW"/>
</dbReference>
<proteinExistence type="inferred from homology"/>